<evidence type="ECO:0000256" key="2">
    <source>
        <dbReference type="SAM" id="SignalP"/>
    </source>
</evidence>
<organism evidence="4 5">
    <name type="scientific">Allacma fusca</name>
    <dbReference type="NCBI Taxonomy" id="39272"/>
    <lineage>
        <taxon>Eukaryota</taxon>
        <taxon>Metazoa</taxon>
        <taxon>Ecdysozoa</taxon>
        <taxon>Arthropoda</taxon>
        <taxon>Hexapoda</taxon>
        <taxon>Collembola</taxon>
        <taxon>Symphypleona</taxon>
        <taxon>Sminthuridae</taxon>
        <taxon>Allacma</taxon>
    </lineage>
</organism>
<accession>A0A8J2LAQ8</accession>
<comment type="caution">
    <text evidence="4">The sequence shown here is derived from an EMBL/GenBank/DDBJ whole genome shotgun (WGS) entry which is preliminary data.</text>
</comment>
<keyword evidence="5" id="KW-1185">Reference proteome</keyword>
<proteinExistence type="inferred from homology"/>
<dbReference type="InterPro" id="IPR013818">
    <property type="entry name" value="Lipase"/>
</dbReference>
<dbReference type="Proteomes" id="UP000708208">
    <property type="component" value="Unassembled WGS sequence"/>
</dbReference>
<dbReference type="GO" id="GO:0016298">
    <property type="term" value="F:lipase activity"/>
    <property type="evidence" value="ECO:0007669"/>
    <property type="project" value="InterPro"/>
</dbReference>
<dbReference type="Pfam" id="PF00151">
    <property type="entry name" value="Lipase"/>
    <property type="match status" value="1"/>
</dbReference>
<evidence type="ECO:0000256" key="1">
    <source>
        <dbReference type="RuleBase" id="RU004262"/>
    </source>
</evidence>
<dbReference type="PANTHER" id="PTHR11610:SF173">
    <property type="entry name" value="LIPASE DOMAIN-CONTAINING PROTEIN-RELATED"/>
    <property type="match status" value="1"/>
</dbReference>
<evidence type="ECO:0000313" key="4">
    <source>
        <dbReference type="EMBL" id="CAG7818928.1"/>
    </source>
</evidence>
<dbReference type="InterPro" id="IPR000734">
    <property type="entry name" value="TAG_lipase"/>
</dbReference>
<feature type="signal peptide" evidence="2">
    <location>
        <begin position="1"/>
        <end position="21"/>
    </location>
</feature>
<keyword evidence="2" id="KW-0732">Signal</keyword>
<protein>
    <recommendedName>
        <fullName evidence="3">Lipase domain-containing protein</fullName>
    </recommendedName>
</protein>
<evidence type="ECO:0000313" key="5">
    <source>
        <dbReference type="Proteomes" id="UP000708208"/>
    </source>
</evidence>
<dbReference type="GO" id="GO:0017171">
    <property type="term" value="F:serine hydrolase activity"/>
    <property type="evidence" value="ECO:0007669"/>
    <property type="project" value="TreeGrafter"/>
</dbReference>
<dbReference type="AlphaFoldDB" id="A0A8J2LAQ8"/>
<feature type="chain" id="PRO_5035219982" description="Lipase domain-containing protein" evidence="2">
    <location>
        <begin position="22"/>
        <end position="251"/>
    </location>
</feature>
<name>A0A8J2LAQ8_9HEXA</name>
<dbReference type="GO" id="GO:0016042">
    <property type="term" value="P:lipid catabolic process"/>
    <property type="evidence" value="ECO:0007669"/>
    <property type="project" value="TreeGrafter"/>
</dbReference>
<dbReference type="OrthoDB" id="199913at2759"/>
<comment type="similarity">
    <text evidence="1">Belongs to the AB hydrolase superfamily. Lipase family.</text>
</comment>
<gene>
    <name evidence="4" type="ORF">AFUS01_LOCUS29405</name>
</gene>
<feature type="non-terminal residue" evidence="4">
    <location>
        <position position="1"/>
    </location>
</feature>
<dbReference type="GO" id="GO:0005615">
    <property type="term" value="C:extracellular space"/>
    <property type="evidence" value="ECO:0007669"/>
    <property type="project" value="TreeGrafter"/>
</dbReference>
<sequence length="251" mass="27718">LVNSGYNQSLPLILMLHGVLSNSLTLTDVQVVKNAYLAQRFPANLVLVDYGALTQSNLPFFLSTLSIVKLLISHANTDTIASHVAEFLIFLTQSSVLTGPENVHMVGFSLGAHIAGTVGRHMYERTGQKIRRITGLDPSLQIPIHSVKLDKNDAEFVDVTLTSLGAIASVIREGHVQFFINGGGPHQPNCPKFAPFTETYCSHTTASFYFAKSIRKHKRIPACKCSFSFTCTRLPLDCTDRIWYGQYTSDR</sequence>
<evidence type="ECO:0000259" key="3">
    <source>
        <dbReference type="Pfam" id="PF00151"/>
    </source>
</evidence>
<reference evidence="4" key="1">
    <citation type="submission" date="2021-06" db="EMBL/GenBank/DDBJ databases">
        <authorList>
            <person name="Hodson N. C."/>
            <person name="Mongue J. A."/>
            <person name="Jaron S. K."/>
        </authorList>
    </citation>
    <scope>NUCLEOTIDE SEQUENCE</scope>
</reference>
<dbReference type="EMBL" id="CAJVCH010434061">
    <property type="protein sequence ID" value="CAG7818928.1"/>
    <property type="molecule type" value="Genomic_DNA"/>
</dbReference>
<dbReference type="PANTHER" id="PTHR11610">
    <property type="entry name" value="LIPASE"/>
    <property type="match status" value="1"/>
</dbReference>
<feature type="domain" description="Lipase" evidence="3">
    <location>
        <begin position="3"/>
        <end position="226"/>
    </location>
</feature>